<keyword evidence="4 6" id="KW-0732">Signal</keyword>
<proteinExistence type="inferred from homology"/>
<evidence type="ECO:0000256" key="3">
    <source>
        <dbReference type="ARBA" id="ARBA00022723"/>
    </source>
</evidence>
<dbReference type="STRING" id="1823756.A4H34_01490"/>
<dbReference type="PRINTS" id="PR00690">
    <property type="entry name" value="ADHESNFAMILY"/>
</dbReference>
<dbReference type="GO" id="GO:0030313">
    <property type="term" value="C:cell envelope"/>
    <property type="evidence" value="ECO:0007669"/>
    <property type="project" value="UniProtKB-SubCell"/>
</dbReference>
<comment type="subcellular location">
    <subcellularLocation>
        <location evidence="1">Cell envelope</location>
    </subcellularLocation>
</comment>
<evidence type="ECO:0000256" key="2">
    <source>
        <dbReference type="ARBA" id="ARBA00022448"/>
    </source>
</evidence>
<dbReference type="Proteomes" id="UP000078368">
    <property type="component" value="Unassembled WGS sequence"/>
</dbReference>
<gene>
    <name evidence="7" type="ORF">A4H34_01490</name>
</gene>
<keyword evidence="2 5" id="KW-0813">Transport</keyword>
<keyword evidence="8" id="KW-1185">Reference proteome</keyword>
<dbReference type="Gene3D" id="3.40.50.1980">
    <property type="entry name" value="Nitrogenase molybdenum iron protein domain"/>
    <property type="match status" value="2"/>
</dbReference>
<comment type="caution">
    <text evidence="7">The sequence shown here is derived from an EMBL/GenBank/DDBJ whole genome shotgun (WGS) entry which is preliminary data.</text>
</comment>
<dbReference type="PANTHER" id="PTHR42953:SF1">
    <property type="entry name" value="METAL-BINDING PROTEIN HI_0362-RELATED"/>
    <property type="match status" value="1"/>
</dbReference>
<dbReference type="CDD" id="cd01137">
    <property type="entry name" value="PsaA"/>
    <property type="match status" value="1"/>
</dbReference>
<organism evidence="7 8">
    <name type="scientific">Peptidiphaga gingivicola</name>
    <dbReference type="NCBI Taxonomy" id="2741497"/>
    <lineage>
        <taxon>Bacteria</taxon>
        <taxon>Bacillati</taxon>
        <taxon>Actinomycetota</taxon>
        <taxon>Actinomycetes</taxon>
        <taxon>Actinomycetales</taxon>
        <taxon>Actinomycetaceae</taxon>
        <taxon>Peptidiphaga</taxon>
    </lineage>
</organism>
<dbReference type="OrthoDB" id="9810636at2"/>
<dbReference type="PANTHER" id="PTHR42953">
    <property type="entry name" value="HIGH-AFFINITY ZINC UPTAKE SYSTEM PROTEIN ZNUA-RELATED"/>
    <property type="match status" value="1"/>
</dbReference>
<dbReference type="GO" id="GO:0007155">
    <property type="term" value="P:cell adhesion"/>
    <property type="evidence" value="ECO:0007669"/>
    <property type="project" value="InterPro"/>
</dbReference>
<dbReference type="PROSITE" id="PS51257">
    <property type="entry name" value="PROKAR_LIPOPROTEIN"/>
    <property type="match status" value="1"/>
</dbReference>
<dbReference type="SUPFAM" id="SSF53807">
    <property type="entry name" value="Helical backbone' metal receptor"/>
    <property type="match status" value="1"/>
</dbReference>
<feature type="chain" id="PRO_5008099086" evidence="6">
    <location>
        <begin position="29"/>
        <end position="310"/>
    </location>
</feature>
<dbReference type="GO" id="GO:0046872">
    <property type="term" value="F:metal ion binding"/>
    <property type="evidence" value="ECO:0007669"/>
    <property type="project" value="UniProtKB-KW"/>
</dbReference>
<dbReference type="Pfam" id="PF01297">
    <property type="entry name" value="ZnuA"/>
    <property type="match status" value="1"/>
</dbReference>
<dbReference type="InterPro" id="IPR050492">
    <property type="entry name" value="Bact_metal-bind_prot9"/>
</dbReference>
<dbReference type="AlphaFoldDB" id="A0A179B6N2"/>
<dbReference type="EMBL" id="LVZK01000001">
    <property type="protein sequence ID" value="OAP87035.1"/>
    <property type="molecule type" value="Genomic_DNA"/>
</dbReference>
<protein>
    <submittedName>
        <fullName evidence="7">Iron-binding protein</fullName>
    </submittedName>
</protein>
<dbReference type="GO" id="GO:0030001">
    <property type="term" value="P:metal ion transport"/>
    <property type="evidence" value="ECO:0007669"/>
    <property type="project" value="InterPro"/>
</dbReference>
<keyword evidence="3" id="KW-0479">Metal-binding</keyword>
<evidence type="ECO:0000313" key="7">
    <source>
        <dbReference type="EMBL" id="OAP87035.1"/>
    </source>
</evidence>
<dbReference type="InterPro" id="IPR006128">
    <property type="entry name" value="Lipoprotein_PsaA-like"/>
</dbReference>
<evidence type="ECO:0000256" key="4">
    <source>
        <dbReference type="ARBA" id="ARBA00022729"/>
    </source>
</evidence>
<evidence type="ECO:0000256" key="6">
    <source>
        <dbReference type="SAM" id="SignalP"/>
    </source>
</evidence>
<name>A0A179B6N2_9ACTO</name>
<feature type="signal peptide" evidence="6">
    <location>
        <begin position="1"/>
        <end position="28"/>
    </location>
</feature>
<evidence type="ECO:0000256" key="5">
    <source>
        <dbReference type="RuleBase" id="RU003512"/>
    </source>
</evidence>
<evidence type="ECO:0000256" key="1">
    <source>
        <dbReference type="ARBA" id="ARBA00004196"/>
    </source>
</evidence>
<dbReference type="PRINTS" id="PR00691">
    <property type="entry name" value="ADHESINB"/>
</dbReference>
<sequence length="310" mass="33137">MTKYSGFRKPAHRLAGAAAVLAAALALAACSARPSSDSRPLVLTTFTVMKDMAKSIAGDRLRVESITSPGEEIHDYQPSPEDIRRGADADLVIQNGLGLERWFEKFTSQSGAETVVASKGVTPIPIAEGDHKGEPNPHAWMSPKNAKIYVDNMVAAFSKLDPSHAKEFKANGKAYKARLDAIANDMQKKLAAVPQEQRALVTCEGAFSYLTRDYGLAEHYLWGVNAEGAMTPKRVAAVQDSVKKNRIPAVFCESTVEGKMDAVVQATGAKYGGTLYVDSLTDAKGPAPTYLKLLEYDTKTIASGLAGGAS</sequence>
<dbReference type="InterPro" id="IPR006129">
    <property type="entry name" value="AdhesinB"/>
</dbReference>
<dbReference type="InterPro" id="IPR006127">
    <property type="entry name" value="ZnuA-like"/>
</dbReference>
<reference evidence="7 8" key="1">
    <citation type="submission" date="2016-04" db="EMBL/GenBank/DDBJ databases">
        <title>Peptidophaga gingivicola gen. nov., sp. nov., isolated from human subgingival plaque.</title>
        <authorList>
            <person name="Beall C.J."/>
            <person name="Mokrzan E.M."/>
            <person name="Griffen A.L."/>
            <person name="Leys E.J."/>
        </authorList>
    </citation>
    <scope>NUCLEOTIDE SEQUENCE [LARGE SCALE GENOMIC DNA]</scope>
    <source>
        <strain evidence="7 8">BA112</strain>
    </source>
</reference>
<evidence type="ECO:0000313" key="8">
    <source>
        <dbReference type="Proteomes" id="UP000078368"/>
    </source>
</evidence>
<accession>A0A179B6N2</accession>
<comment type="similarity">
    <text evidence="5">Belongs to the bacterial solute-binding protein 9 family.</text>
</comment>